<evidence type="ECO:0000313" key="1">
    <source>
        <dbReference type="EMBL" id="CAG8856891.1"/>
    </source>
</evidence>
<feature type="non-terminal residue" evidence="1">
    <location>
        <position position="1"/>
    </location>
</feature>
<comment type="caution">
    <text evidence="1">The sequence shown here is derived from an EMBL/GenBank/DDBJ whole genome shotgun (WGS) entry which is preliminary data.</text>
</comment>
<reference evidence="1 2" key="1">
    <citation type="submission" date="2021-06" db="EMBL/GenBank/DDBJ databases">
        <authorList>
            <person name="Kallberg Y."/>
            <person name="Tangrot J."/>
            <person name="Rosling A."/>
        </authorList>
    </citation>
    <scope>NUCLEOTIDE SEQUENCE [LARGE SCALE GENOMIC DNA]</scope>
    <source>
        <strain evidence="1 2">120-4 pot B 10/14</strain>
    </source>
</reference>
<name>A0ABN7XNI5_GIGMA</name>
<dbReference type="Proteomes" id="UP000789901">
    <property type="component" value="Unassembled WGS sequence"/>
</dbReference>
<proteinExistence type="predicted"/>
<sequence length="40" mass="5114">FDNHSQKDNKMDDEKLQSYKIRNRKTFYRFNRKDDENLQF</sequence>
<keyword evidence="2" id="KW-1185">Reference proteome</keyword>
<gene>
    <name evidence="1" type="ORF">GMARGA_LOCUS45712</name>
</gene>
<feature type="non-terminal residue" evidence="1">
    <location>
        <position position="40"/>
    </location>
</feature>
<accession>A0ABN7XNI5</accession>
<evidence type="ECO:0000313" key="2">
    <source>
        <dbReference type="Proteomes" id="UP000789901"/>
    </source>
</evidence>
<organism evidence="1 2">
    <name type="scientific">Gigaspora margarita</name>
    <dbReference type="NCBI Taxonomy" id="4874"/>
    <lineage>
        <taxon>Eukaryota</taxon>
        <taxon>Fungi</taxon>
        <taxon>Fungi incertae sedis</taxon>
        <taxon>Mucoromycota</taxon>
        <taxon>Glomeromycotina</taxon>
        <taxon>Glomeromycetes</taxon>
        <taxon>Diversisporales</taxon>
        <taxon>Gigasporaceae</taxon>
        <taxon>Gigaspora</taxon>
    </lineage>
</organism>
<dbReference type="EMBL" id="CAJVQB010165066">
    <property type="protein sequence ID" value="CAG8856891.1"/>
    <property type="molecule type" value="Genomic_DNA"/>
</dbReference>
<protein>
    <submittedName>
        <fullName evidence="1">31657_t:CDS:1</fullName>
    </submittedName>
</protein>